<gene>
    <name evidence="2" type="ORF">IRJ16_19695</name>
</gene>
<dbReference type="Gene3D" id="3.30.70.100">
    <property type="match status" value="1"/>
</dbReference>
<dbReference type="PANTHER" id="PTHR33336:SF3">
    <property type="entry name" value="ABM DOMAIN-CONTAINING PROTEIN"/>
    <property type="match status" value="1"/>
</dbReference>
<keyword evidence="2" id="KW-0560">Oxidoreductase</keyword>
<dbReference type="Pfam" id="PF03992">
    <property type="entry name" value="ABM"/>
    <property type="match status" value="1"/>
</dbReference>
<keyword evidence="2" id="KW-0503">Monooxygenase</keyword>
<dbReference type="SUPFAM" id="SSF54909">
    <property type="entry name" value="Dimeric alpha+beta barrel"/>
    <property type="match status" value="1"/>
</dbReference>
<accession>A0A929PZ41</accession>
<keyword evidence="3" id="KW-1185">Reference proteome</keyword>
<dbReference type="Proteomes" id="UP000622475">
    <property type="component" value="Unassembled WGS sequence"/>
</dbReference>
<dbReference type="GO" id="GO:0005829">
    <property type="term" value="C:cytosol"/>
    <property type="evidence" value="ECO:0007669"/>
    <property type="project" value="TreeGrafter"/>
</dbReference>
<evidence type="ECO:0000259" key="1">
    <source>
        <dbReference type="PROSITE" id="PS51725"/>
    </source>
</evidence>
<evidence type="ECO:0000313" key="3">
    <source>
        <dbReference type="Proteomes" id="UP000622475"/>
    </source>
</evidence>
<dbReference type="EMBL" id="JADFFL010000009">
    <property type="protein sequence ID" value="MBE9664115.1"/>
    <property type="molecule type" value="Genomic_DNA"/>
</dbReference>
<dbReference type="InterPro" id="IPR011008">
    <property type="entry name" value="Dimeric_a/b-barrel"/>
</dbReference>
<sequence>MQPINIFAKWQVKEGELDTVLNLISQVAEQSRAEDGNLLYIINQSTTDPNTLLLAEAYQDEAALDAHRASAHFQKIVVGQIVPLLDTREVVITREISRV</sequence>
<dbReference type="RefSeq" id="WP_194113357.1">
    <property type="nucleotide sequence ID" value="NZ_JADFFL010000009.1"/>
</dbReference>
<dbReference type="AlphaFoldDB" id="A0A929PZ41"/>
<comment type="caution">
    <text evidence="2">The sequence shown here is derived from an EMBL/GenBank/DDBJ whole genome shotgun (WGS) entry which is preliminary data.</text>
</comment>
<feature type="domain" description="ABM" evidence="1">
    <location>
        <begin position="4"/>
        <end position="96"/>
    </location>
</feature>
<dbReference type="PROSITE" id="PS51725">
    <property type="entry name" value="ABM"/>
    <property type="match status" value="1"/>
</dbReference>
<organism evidence="2 3">
    <name type="scientific">Mucilaginibacter myungsuensis</name>
    <dbReference type="NCBI Taxonomy" id="649104"/>
    <lineage>
        <taxon>Bacteria</taxon>
        <taxon>Pseudomonadati</taxon>
        <taxon>Bacteroidota</taxon>
        <taxon>Sphingobacteriia</taxon>
        <taxon>Sphingobacteriales</taxon>
        <taxon>Sphingobacteriaceae</taxon>
        <taxon>Mucilaginibacter</taxon>
    </lineage>
</organism>
<name>A0A929PZ41_9SPHI</name>
<dbReference type="PANTHER" id="PTHR33336">
    <property type="entry name" value="QUINOL MONOOXYGENASE YGIN-RELATED"/>
    <property type="match status" value="1"/>
</dbReference>
<dbReference type="InterPro" id="IPR007138">
    <property type="entry name" value="ABM_dom"/>
</dbReference>
<dbReference type="GO" id="GO:0004497">
    <property type="term" value="F:monooxygenase activity"/>
    <property type="evidence" value="ECO:0007669"/>
    <property type="project" value="UniProtKB-KW"/>
</dbReference>
<dbReference type="InterPro" id="IPR050744">
    <property type="entry name" value="AI-2_Isomerase_LsrG"/>
</dbReference>
<reference evidence="2" key="1">
    <citation type="submission" date="2020-10" db="EMBL/GenBank/DDBJ databases">
        <title>Mucilaginibacter mali sp. nov., isolated from rhizosphere soil of apple orchard.</title>
        <authorList>
            <person name="Lee J.-S."/>
            <person name="Kim H.S."/>
            <person name="Kim J.-S."/>
        </authorList>
    </citation>
    <scope>NUCLEOTIDE SEQUENCE</scope>
    <source>
        <strain evidence="2">KCTC 22746</strain>
    </source>
</reference>
<evidence type="ECO:0000313" key="2">
    <source>
        <dbReference type="EMBL" id="MBE9664115.1"/>
    </source>
</evidence>
<protein>
    <submittedName>
        <fullName evidence="2">Antibiotic biosynthesis monooxygenase</fullName>
    </submittedName>
</protein>
<proteinExistence type="predicted"/>